<dbReference type="InterPro" id="IPR025943">
    <property type="entry name" value="Sigma_54_int_dom_ATP-bd_2"/>
</dbReference>
<dbReference type="FunFam" id="3.40.50.300:FF:000006">
    <property type="entry name" value="DNA-binding transcriptional regulator NtrC"/>
    <property type="match status" value="1"/>
</dbReference>
<dbReference type="Pfam" id="PF00158">
    <property type="entry name" value="Sigma54_activat"/>
    <property type="match status" value="1"/>
</dbReference>
<dbReference type="InterPro" id="IPR011006">
    <property type="entry name" value="CheY-like_superfamily"/>
</dbReference>
<dbReference type="InterPro" id="IPR009057">
    <property type="entry name" value="Homeodomain-like_sf"/>
</dbReference>
<dbReference type="HOGENOM" id="CLU_000445_0_6_7"/>
<dbReference type="PANTHER" id="PTHR32071">
    <property type="entry name" value="TRANSCRIPTIONAL REGULATORY PROTEIN"/>
    <property type="match status" value="1"/>
</dbReference>
<dbReference type="GO" id="GO:0005524">
    <property type="term" value="F:ATP binding"/>
    <property type="evidence" value="ECO:0007669"/>
    <property type="project" value="UniProtKB-KW"/>
</dbReference>
<keyword evidence="3" id="KW-0597">Phosphoprotein</keyword>
<protein>
    <submittedName>
        <fullName evidence="6">Sigma-54-dependent transcriptional response regulator</fullName>
    </submittedName>
</protein>
<keyword evidence="2" id="KW-0067">ATP-binding</keyword>
<dbReference type="Gene3D" id="3.40.50.2300">
    <property type="match status" value="1"/>
</dbReference>
<gene>
    <name evidence="6" type="ordered locus">Gbem_0673</name>
</gene>
<dbReference type="PROSITE" id="PS50045">
    <property type="entry name" value="SIGMA54_INTERACT_4"/>
    <property type="match status" value="1"/>
</dbReference>
<dbReference type="SUPFAM" id="SSF52172">
    <property type="entry name" value="CheY-like"/>
    <property type="match status" value="1"/>
</dbReference>
<dbReference type="STRING" id="404380.Gbem_0673"/>
<evidence type="ECO:0000313" key="7">
    <source>
        <dbReference type="Proteomes" id="UP000008825"/>
    </source>
</evidence>
<feature type="domain" description="Sigma-54 factor interaction" evidence="4">
    <location>
        <begin position="140"/>
        <end position="369"/>
    </location>
</feature>
<dbReference type="InterPro" id="IPR058031">
    <property type="entry name" value="AAA_lid_NorR"/>
</dbReference>
<dbReference type="PROSITE" id="PS00675">
    <property type="entry name" value="SIGMA54_INTERACT_1"/>
    <property type="match status" value="1"/>
</dbReference>
<dbReference type="SMART" id="SM00382">
    <property type="entry name" value="AAA"/>
    <property type="match status" value="1"/>
</dbReference>
<accession>B5EDB4</accession>
<dbReference type="InterPro" id="IPR027417">
    <property type="entry name" value="P-loop_NTPase"/>
</dbReference>
<dbReference type="Proteomes" id="UP000008825">
    <property type="component" value="Chromosome"/>
</dbReference>
<evidence type="ECO:0000256" key="1">
    <source>
        <dbReference type="ARBA" id="ARBA00022741"/>
    </source>
</evidence>
<keyword evidence="7" id="KW-1185">Reference proteome</keyword>
<sequence>MAKILIVDDEETVCESMALIGRRSGHETSCARTLAAGLELANTGAFDLVFLDVKLPDGNGLEFLPRLTQAPSRPDIIIMTGYGDPQGAELAINSGAWDYIEKGCSAKDITLTLARALEYRKQKLTLAGAKGVVALKRENIVGNSASLNACLDQVACAAGSEAGVLIMGETGTGKELFARAVHQNSKRADKQFVVVDCASLPETLVESILFGHDKGAFTGAERAREGLVAEANGGTLFLDEVGELPLATQKAFLRVLQERRFRPVGSPREIESDFRLVAATNRDLNAMAQTGEFRSDLLFRLSSVVINLPPLRERRDDIKELARYYMDKFCERNGLSPKGSCPEFMATLMAYGWPGNIREFINTIERTVISAREEPVLFAQHLPTAIRAQVAQSGVGHRGAPPAAEEQSAPPAVEGELPRLNDFRETIYAKAEKQYLADLMSVAHNDIPAACRLSGLSQSRLYALLKTHELHRSP</sequence>
<evidence type="ECO:0000259" key="5">
    <source>
        <dbReference type="PROSITE" id="PS50110"/>
    </source>
</evidence>
<keyword evidence="1" id="KW-0547">Nucleotide-binding</keyword>
<dbReference type="EMBL" id="CP001124">
    <property type="protein sequence ID" value="ACH37700.1"/>
    <property type="molecule type" value="Genomic_DNA"/>
</dbReference>
<dbReference type="eggNOG" id="COG2204">
    <property type="taxonomic scope" value="Bacteria"/>
</dbReference>
<dbReference type="RefSeq" id="WP_012529109.1">
    <property type="nucleotide sequence ID" value="NC_011146.1"/>
</dbReference>
<dbReference type="PROSITE" id="PS50110">
    <property type="entry name" value="RESPONSE_REGULATORY"/>
    <property type="match status" value="1"/>
</dbReference>
<dbReference type="GO" id="GO:0000160">
    <property type="term" value="P:phosphorelay signal transduction system"/>
    <property type="evidence" value="ECO:0007669"/>
    <property type="project" value="InterPro"/>
</dbReference>
<dbReference type="Gene3D" id="3.40.50.300">
    <property type="entry name" value="P-loop containing nucleotide triphosphate hydrolases"/>
    <property type="match status" value="1"/>
</dbReference>
<dbReference type="Gene3D" id="1.10.8.60">
    <property type="match status" value="1"/>
</dbReference>
<dbReference type="SUPFAM" id="SSF46689">
    <property type="entry name" value="Homeodomain-like"/>
    <property type="match status" value="1"/>
</dbReference>
<proteinExistence type="predicted"/>
<dbReference type="KEGG" id="gbm:Gbem_0673"/>
<dbReference type="CDD" id="cd00156">
    <property type="entry name" value="REC"/>
    <property type="match status" value="1"/>
</dbReference>
<evidence type="ECO:0000313" key="6">
    <source>
        <dbReference type="EMBL" id="ACH37700.1"/>
    </source>
</evidence>
<evidence type="ECO:0000256" key="3">
    <source>
        <dbReference type="PROSITE-ProRule" id="PRU00169"/>
    </source>
</evidence>
<feature type="modified residue" description="4-aspartylphosphate" evidence="3">
    <location>
        <position position="52"/>
    </location>
</feature>
<evidence type="ECO:0000256" key="2">
    <source>
        <dbReference type="ARBA" id="ARBA00022840"/>
    </source>
</evidence>
<dbReference type="PANTHER" id="PTHR32071:SF113">
    <property type="entry name" value="ALGINATE BIOSYNTHESIS TRANSCRIPTIONAL REGULATORY PROTEIN ALGB"/>
    <property type="match status" value="1"/>
</dbReference>
<dbReference type="Pfam" id="PF00072">
    <property type="entry name" value="Response_reg"/>
    <property type="match status" value="1"/>
</dbReference>
<dbReference type="PROSITE" id="PS00676">
    <property type="entry name" value="SIGMA54_INTERACT_2"/>
    <property type="match status" value="1"/>
</dbReference>
<feature type="domain" description="Response regulatory" evidence="5">
    <location>
        <begin position="3"/>
        <end position="117"/>
    </location>
</feature>
<reference evidence="6 7" key="1">
    <citation type="submission" date="2008-07" db="EMBL/GenBank/DDBJ databases">
        <title>Complete sequence of Geobacter bemidjiensis BEM.</title>
        <authorList>
            <consortium name="US DOE Joint Genome Institute"/>
            <person name="Lucas S."/>
            <person name="Copeland A."/>
            <person name="Lapidus A."/>
            <person name="Glavina del Rio T."/>
            <person name="Dalin E."/>
            <person name="Tice H."/>
            <person name="Bruce D."/>
            <person name="Goodwin L."/>
            <person name="Pitluck S."/>
            <person name="Kiss H."/>
            <person name="Brettin T."/>
            <person name="Detter J.C."/>
            <person name="Han C."/>
            <person name="Kuske C.R."/>
            <person name="Schmutz J."/>
            <person name="Larimer F."/>
            <person name="Land M."/>
            <person name="Hauser L."/>
            <person name="Kyrpides N."/>
            <person name="Lykidis A."/>
            <person name="Lovley D."/>
            <person name="Richardson P."/>
        </authorList>
    </citation>
    <scope>NUCLEOTIDE SEQUENCE [LARGE SCALE GENOMIC DNA]</scope>
    <source>
        <strain evidence="7">ATCC BAA-1014 / DSM 16622 / JCM 12645 / Bem</strain>
    </source>
</reference>
<name>B5EDB4_CITBB</name>
<dbReference type="CDD" id="cd00009">
    <property type="entry name" value="AAA"/>
    <property type="match status" value="1"/>
</dbReference>
<dbReference type="InterPro" id="IPR025662">
    <property type="entry name" value="Sigma_54_int_dom_ATP-bd_1"/>
</dbReference>
<dbReference type="OrthoDB" id="9814761at2"/>
<organism evidence="6 7">
    <name type="scientific">Citrifermentans bemidjiense (strain ATCC BAA-1014 / DSM 16622 / JCM 12645 / Bem)</name>
    <name type="common">Geobacter bemidjiensis</name>
    <dbReference type="NCBI Taxonomy" id="404380"/>
    <lineage>
        <taxon>Bacteria</taxon>
        <taxon>Pseudomonadati</taxon>
        <taxon>Thermodesulfobacteriota</taxon>
        <taxon>Desulfuromonadia</taxon>
        <taxon>Geobacterales</taxon>
        <taxon>Geobacteraceae</taxon>
        <taxon>Citrifermentans</taxon>
    </lineage>
</organism>
<dbReference type="SUPFAM" id="SSF52540">
    <property type="entry name" value="P-loop containing nucleoside triphosphate hydrolases"/>
    <property type="match status" value="1"/>
</dbReference>
<dbReference type="InterPro" id="IPR001789">
    <property type="entry name" value="Sig_transdc_resp-reg_receiver"/>
</dbReference>
<reference evidence="6 7" key="2">
    <citation type="journal article" date="2010" name="BMC Genomics">
        <title>The genome of Geobacter bemidjiensis, exemplar for the subsurface clade of Geobacter species that predominate in Fe(III)-reducing subsurface environments.</title>
        <authorList>
            <person name="Aklujkar M."/>
            <person name="Young N.D."/>
            <person name="Holmes D."/>
            <person name="Chavan M."/>
            <person name="Risso C."/>
            <person name="Kiss H.E."/>
            <person name="Han C.S."/>
            <person name="Land M.L."/>
            <person name="Lovley D.R."/>
        </authorList>
    </citation>
    <scope>NUCLEOTIDE SEQUENCE [LARGE SCALE GENOMIC DNA]</scope>
    <source>
        <strain evidence="7">ATCC BAA-1014 / DSM 16622 / JCM 12645 / Bem</strain>
    </source>
</reference>
<dbReference type="InterPro" id="IPR002078">
    <property type="entry name" value="Sigma_54_int"/>
</dbReference>
<dbReference type="Pfam" id="PF25601">
    <property type="entry name" value="AAA_lid_14"/>
    <property type="match status" value="1"/>
</dbReference>
<dbReference type="SMART" id="SM00448">
    <property type="entry name" value="REC"/>
    <property type="match status" value="1"/>
</dbReference>
<dbReference type="InterPro" id="IPR003593">
    <property type="entry name" value="AAA+_ATPase"/>
</dbReference>
<dbReference type="GO" id="GO:0006355">
    <property type="term" value="P:regulation of DNA-templated transcription"/>
    <property type="evidence" value="ECO:0007669"/>
    <property type="project" value="InterPro"/>
</dbReference>
<dbReference type="AlphaFoldDB" id="B5EDB4"/>
<evidence type="ECO:0000259" key="4">
    <source>
        <dbReference type="PROSITE" id="PS50045"/>
    </source>
</evidence>